<evidence type="ECO:0000256" key="2">
    <source>
        <dbReference type="ARBA" id="ARBA00044955"/>
    </source>
</evidence>
<keyword evidence="1" id="KW-0732">Signal</keyword>
<dbReference type="PANTHER" id="PTHR34997">
    <property type="entry name" value="AM15"/>
    <property type="match status" value="1"/>
</dbReference>
<dbReference type="AlphaFoldDB" id="A0A395SBF3"/>
<feature type="transmembrane region" description="Helical" evidence="4">
    <location>
        <begin position="588"/>
        <end position="606"/>
    </location>
</feature>
<feature type="transmembrane region" description="Helical" evidence="4">
    <location>
        <begin position="532"/>
        <end position="557"/>
    </location>
</feature>
<dbReference type="PANTHER" id="PTHR34997:SF2">
    <property type="entry name" value="LYSM DOMAIN-CONTAINING PROTEIN-RELATED"/>
    <property type="match status" value="1"/>
</dbReference>
<proteinExistence type="inferred from homology"/>
<reference evidence="5 6" key="1">
    <citation type="journal article" date="2018" name="PLoS Pathog.">
        <title>Evolution of structural diversity of trichothecenes, a family of toxins produced by plant pathogenic and entomopathogenic fungi.</title>
        <authorList>
            <person name="Proctor R.H."/>
            <person name="McCormick S.P."/>
            <person name="Kim H.S."/>
            <person name="Cardoza R.E."/>
            <person name="Stanley A.M."/>
            <person name="Lindo L."/>
            <person name="Kelly A."/>
            <person name="Brown D.W."/>
            <person name="Lee T."/>
            <person name="Vaughan M.M."/>
            <person name="Alexander N.J."/>
            <person name="Busman M."/>
            <person name="Gutierrez S."/>
        </authorList>
    </citation>
    <scope>NUCLEOTIDE SEQUENCE [LARGE SCALE GENOMIC DNA]</scope>
    <source>
        <strain evidence="5 6">NRRL 3299</strain>
    </source>
</reference>
<evidence type="ECO:0000313" key="5">
    <source>
        <dbReference type="EMBL" id="RGP69670.1"/>
    </source>
</evidence>
<keyword evidence="4" id="KW-1133">Transmembrane helix</keyword>
<keyword evidence="4" id="KW-0472">Membrane</keyword>
<name>A0A395SBF3_FUSSP</name>
<comment type="caution">
    <text evidence="5">The sequence shown here is derived from an EMBL/GenBank/DDBJ whole genome shotgun (WGS) entry which is preliminary data.</text>
</comment>
<dbReference type="Proteomes" id="UP000266152">
    <property type="component" value="Unassembled WGS sequence"/>
</dbReference>
<evidence type="ECO:0000313" key="6">
    <source>
        <dbReference type="Proteomes" id="UP000266152"/>
    </source>
</evidence>
<sequence length="610" mass="66317">MDASPLFPTSPDTTSYCSWWGDYNGSGNCATFLNDNFVSLEDFLRWNPSVPEPCVLQGQHSYCVEAYGEPDPSEPQPNRPSSTTLVTTTTTTKPSSGGETTKPTQTIGGNGIVTPLPIQPNMVSNCNKFHWIANSNVKCADVISYQKITLADFYKWNPSVNSDCSGMWSGVQVCVGVTGGPSPTTTTGNGIQTPQPTQPGMVNNCNKLHWIAKGVNCDQVISYQKITRADFVKWNPTVLSDCSGMWSEVQVCVGVIDAPTTTATAGNGVQTPQPTQPGMVSNCNKFHWIAKGVNCDQVISYQKITRADFVKWNPTVLDDCRGMWAEVNVCVGVIGGSPAPTTTTTAGNGIQTPQPIQPGMVSNCKKFHWIANSNVKCQDVLSYQKITLADFAKWNTGVGADCRNMWSGVHHHVASGVQAKSSGNSDWAQVLKQHAYVVVLLSFLFGTILPTKLLRLLPVISSIVSLQFAYDEYFFLSCWTKRQYQAQANELLPLWFTHWAPAGTKVVFGSFTLSLASGSANAITIWKNTGDLIIILSYMAGTLFAAGHLLVFGPTAIRLLAKIRRNDADAQSTESLEMWLKMHATRSFVVDLPAVLCFIVGLLNATDCAM</sequence>
<dbReference type="GO" id="GO:0008061">
    <property type="term" value="F:chitin binding"/>
    <property type="evidence" value="ECO:0007669"/>
    <property type="project" value="InterPro"/>
</dbReference>
<evidence type="ECO:0000256" key="3">
    <source>
        <dbReference type="SAM" id="MobiDB-lite"/>
    </source>
</evidence>
<evidence type="ECO:0000256" key="1">
    <source>
        <dbReference type="ARBA" id="ARBA00022729"/>
    </source>
</evidence>
<dbReference type="InterPro" id="IPR036779">
    <property type="entry name" value="LysM_dom_sf"/>
</dbReference>
<gene>
    <name evidence="5" type="ORF">FSPOR_4482</name>
</gene>
<feature type="region of interest" description="Disordered" evidence="3">
    <location>
        <begin position="66"/>
        <end position="110"/>
    </location>
</feature>
<dbReference type="STRING" id="5514.A0A395SBF3"/>
<dbReference type="Gene3D" id="3.10.350.10">
    <property type="entry name" value="LysM domain"/>
    <property type="match status" value="4"/>
</dbReference>
<comment type="similarity">
    <text evidence="2">Belongs to the secreted LysM effector family.</text>
</comment>
<protein>
    <submittedName>
        <fullName evidence="5">Carbohydrate-binding module family 50</fullName>
    </submittedName>
</protein>
<feature type="compositionally biased region" description="Low complexity" evidence="3">
    <location>
        <begin position="81"/>
        <end position="101"/>
    </location>
</feature>
<accession>A0A395SBF3</accession>
<dbReference type="EMBL" id="PXOF01000059">
    <property type="protein sequence ID" value="RGP69670.1"/>
    <property type="molecule type" value="Genomic_DNA"/>
</dbReference>
<dbReference type="InterPro" id="IPR052210">
    <property type="entry name" value="LysM1-like"/>
</dbReference>
<keyword evidence="4" id="KW-0812">Transmembrane</keyword>
<keyword evidence="6" id="KW-1185">Reference proteome</keyword>
<organism evidence="5 6">
    <name type="scientific">Fusarium sporotrichioides</name>
    <dbReference type="NCBI Taxonomy" id="5514"/>
    <lineage>
        <taxon>Eukaryota</taxon>
        <taxon>Fungi</taxon>
        <taxon>Dikarya</taxon>
        <taxon>Ascomycota</taxon>
        <taxon>Pezizomycotina</taxon>
        <taxon>Sordariomycetes</taxon>
        <taxon>Hypocreomycetidae</taxon>
        <taxon>Hypocreales</taxon>
        <taxon>Nectriaceae</taxon>
        <taxon>Fusarium</taxon>
    </lineage>
</organism>
<evidence type="ECO:0000256" key="4">
    <source>
        <dbReference type="SAM" id="Phobius"/>
    </source>
</evidence>